<dbReference type="PATRIC" id="fig|1398.26.peg.1689"/>
<dbReference type="EMBL" id="LQYG01000023">
    <property type="protein sequence ID" value="KYC64825.1"/>
    <property type="molecule type" value="Genomic_DNA"/>
</dbReference>
<dbReference type="Proteomes" id="UP000075288">
    <property type="component" value="Unassembled WGS sequence"/>
</dbReference>
<evidence type="ECO:0000313" key="7">
    <source>
        <dbReference type="Proteomes" id="UP000075288"/>
    </source>
</evidence>
<dbReference type="SUPFAM" id="SSF53335">
    <property type="entry name" value="S-adenosyl-L-methionine-dependent methyltransferases"/>
    <property type="match status" value="1"/>
</dbReference>
<protein>
    <submittedName>
        <fullName evidence="6">Class I SAM-dependent methyltransferase</fullName>
        <ecNumber evidence="6">2.1.1.-</ecNumber>
    </submittedName>
</protein>
<evidence type="ECO:0000256" key="1">
    <source>
        <dbReference type="ARBA" id="ARBA00008361"/>
    </source>
</evidence>
<dbReference type="InterPro" id="IPR051052">
    <property type="entry name" value="Diverse_substrate_MTase"/>
</dbReference>
<dbReference type="InterPro" id="IPR013216">
    <property type="entry name" value="Methyltransf_11"/>
</dbReference>
<dbReference type="PANTHER" id="PTHR44942">
    <property type="entry name" value="METHYLTRANSF_11 DOMAIN-CONTAINING PROTEIN"/>
    <property type="match status" value="1"/>
</dbReference>
<evidence type="ECO:0000256" key="3">
    <source>
        <dbReference type="ARBA" id="ARBA00022679"/>
    </source>
</evidence>
<keyword evidence="3 6" id="KW-0808">Transferase</keyword>
<sequence>MGIDFHSKQNRLTYTTRVADRSWIDMMKSLLTVEHISNALDIGCGGGIYSKALADMGVQTVIGIDFSEPILEGAKENCKDYKNISFQLGNAYDTGLESQSFQLVIERALIHHLWDLHACFKEAHRLLKDGGVFIIQDRTPDDCLLEGDNTNIRGYLFELFPKLIDEEIKRRHSSQTVIEALQEAGFKKIEEVKLWETRKVHENKAQLLKDISERTGRSILYELDDKELSLLTDYVQKKVTKENNIVEKDRWTIWKATI</sequence>
<dbReference type="Proteomes" id="UP001223084">
    <property type="component" value="Unassembled WGS sequence"/>
</dbReference>
<keyword evidence="2 6" id="KW-0489">Methyltransferase</keyword>
<gene>
    <name evidence="5" type="ORF">B4098_0497</name>
    <name evidence="6" type="ORF">QN341_02755</name>
</gene>
<organism evidence="5 7">
    <name type="scientific">Heyndrickxia coagulans</name>
    <name type="common">Weizmannia coagulans</name>
    <dbReference type="NCBI Taxonomy" id="1398"/>
    <lineage>
        <taxon>Bacteria</taxon>
        <taxon>Bacillati</taxon>
        <taxon>Bacillota</taxon>
        <taxon>Bacilli</taxon>
        <taxon>Bacillales</taxon>
        <taxon>Bacillaceae</taxon>
        <taxon>Heyndrickxia</taxon>
    </lineage>
</organism>
<proteinExistence type="inferred from homology"/>
<accession>A0A150K5H9</accession>
<name>A0A150K5H9_HEYCO</name>
<dbReference type="InterPro" id="IPR029063">
    <property type="entry name" value="SAM-dependent_MTases_sf"/>
</dbReference>
<feature type="domain" description="Methyltransferase type 11" evidence="4">
    <location>
        <begin position="40"/>
        <end position="135"/>
    </location>
</feature>
<evidence type="ECO:0000259" key="4">
    <source>
        <dbReference type="Pfam" id="PF08241"/>
    </source>
</evidence>
<reference evidence="5 7" key="1">
    <citation type="submission" date="2016-01" db="EMBL/GenBank/DDBJ databases">
        <title>Genome Sequences of Twelve Sporeforming Bacillus Species Isolated from Foods.</title>
        <authorList>
            <person name="Berendsen E.M."/>
            <person name="Wells-Bennik M.H."/>
            <person name="Krawcyk A.O."/>
            <person name="De Jong A."/>
            <person name="Holsappel S."/>
            <person name="Eijlander R.T."/>
            <person name="Kuipers O.P."/>
        </authorList>
    </citation>
    <scope>NUCLEOTIDE SEQUENCE [LARGE SCALE GENOMIC DNA]</scope>
    <source>
        <strain evidence="5 7">B4098</strain>
    </source>
</reference>
<reference evidence="6" key="2">
    <citation type="submission" date="2023-06" db="EMBL/GenBank/DDBJ databases">
        <title>Probiogenomic evaluation and L lactic producing Weizmannia coaggulans BKMTCR2-2 from tree bark.</title>
        <authorList>
            <person name="Mahittikon J."/>
            <person name="Tanasupawat S."/>
        </authorList>
    </citation>
    <scope>NUCLEOTIDE SEQUENCE</scope>
    <source>
        <strain evidence="6">BKMTCR2-2</strain>
    </source>
</reference>
<dbReference type="GO" id="GO:0008757">
    <property type="term" value="F:S-adenosylmethionine-dependent methyltransferase activity"/>
    <property type="evidence" value="ECO:0007669"/>
    <property type="project" value="InterPro"/>
</dbReference>
<evidence type="ECO:0000313" key="6">
    <source>
        <dbReference type="EMBL" id="MDL5040007.1"/>
    </source>
</evidence>
<dbReference type="EC" id="2.1.1.-" evidence="6"/>
<comment type="similarity">
    <text evidence="1">Belongs to the methyltransferase superfamily.</text>
</comment>
<evidence type="ECO:0000256" key="2">
    <source>
        <dbReference type="ARBA" id="ARBA00022603"/>
    </source>
</evidence>
<dbReference type="GO" id="GO:0032259">
    <property type="term" value="P:methylation"/>
    <property type="evidence" value="ECO:0007669"/>
    <property type="project" value="UniProtKB-KW"/>
</dbReference>
<dbReference type="Pfam" id="PF08241">
    <property type="entry name" value="Methyltransf_11"/>
    <property type="match status" value="1"/>
</dbReference>
<dbReference type="RefSeq" id="WP_061566292.1">
    <property type="nucleotide sequence ID" value="NZ_CP091131.1"/>
</dbReference>
<dbReference type="CDD" id="cd02440">
    <property type="entry name" value="AdoMet_MTases"/>
    <property type="match status" value="1"/>
</dbReference>
<evidence type="ECO:0000313" key="5">
    <source>
        <dbReference type="EMBL" id="KYC64825.1"/>
    </source>
</evidence>
<comment type="caution">
    <text evidence="5">The sequence shown here is derived from an EMBL/GenBank/DDBJ whole genome shotgun (WGS) entry which is preliminary data.</text>
</comment>
<dbReference type="AlphaFoldDB" id="A0A150K5H9"/>
<dbReference type="Gene3D" id="3.40.50.150">
    <property type="entry name" value="Vaccinia Virus protein VP39"/>
    <property type="match status" value="1"/>
</dbReference>
<dbReference type="PANTHER" id="PTHR44942:SF4">
    <property type="entry name" value="METHYLTRANSFERASE TYPE 11 DOMAIN-CONTAINING PROTEIN"/>
    <property type="match status" value="1"/>
</dbReference>
<dbReference type="EMBL" id="JASUZX010000001">
    <property type="protein sequence ID" value="MDL5040007.1"/>
    <property type="molecule type" value="Genomic_DNA"/>
</dbReference>